<dbReference type="SUPFAM" id="SSF53474">
    <property type="entry name" value="alpha/beta-Hydrolases"/>
    <property type="match status" value="1"/>
</dbReference>
<evidence type="ECO:0000313" key="2">
    <source>
        <dbReference type="EMBL" id="CAD2218573.1"/>
    </source>
</evidence>
<reference evidence="2 3" key="1">
    <citation type="submission" date="2020-08" db="EMBL/GenBank/DDBJ databases">
        <authorList>
            <person name="Newling K."/>
            <person name="Davey J."/>
            <person name="Forrester S."/>
        </authorList>
    </citation>
    <scope>NUCLEOTIDE SEQUENCE [LARGE SCALE GENOMIC DNA]</scope>
    <source>
        <strain evidence="3">Crithidia deanei Carvalho (ATCC PRA-265)</strain>
    </source>
</reference>
<dbReference type="AlphaFoldDB" id="A0A7G2CIX4"/>
<dbReference type="Gene3D" id="3.40.50.1820">
    <property type="entry name" value="alpha/beta hydrolase"/>
    <property type="match status" value="1"/>
</dbReference>
<dbReference type="EMBL" id="LR877155">
    <property type="protein sequence ID" value="CAD2218573.1"/>
    <property type="molecule type" value="Genomic_DNA"/>
</dbReference>
<feature type="region of interest" description="Disordered" evidence="1">
    <location>
        <begin position="240"/>
        <end position="263"/>
    </location>
</feature>
<organism evidence="2 3">
    <name type="scientific">Angomonas deanei</name>
    <dbReference type="NCBI Taxonomy" id="59799"/>
    <lineage>
        <taxon>Eukaryota</taxon>
        <taxon>Discoba</taxon>
        <taxon>Euglenozoa</taxon>
        <taxon>Kinetoplastea</taxon>
        <taxon>Metakinetoplastina</taxon>
        <taxon>Trypanosomatida</taxon>
        <taxon>Trypanosomatidae</taxon>
        <taxon>Strigomonadinae</taxon>
        <taxon>Angomonas</taxon>
    </lineage>
</organism>
<protein>
    <recommendedName>
        <fullName evidence="4">Lipase (Class 3)</fullName>
    </recommendedName>
</protein>
<gene>
    <name evidence="2" type="ORF">ADEAN_000606400</name>
</gene>
<name>A0A7G2CIX4_9TRYP</name>
<accession>A0A7G2CIX4</accession>
<evidence type="ECO:0008006" key="4">
    <source>
        <dbReference type="Google" id="ProtNLM"/>
    </source>
</evidence>
<sequence length="317" mass="33725">MGNRGAKSAETPASLEELRHKPKLQASEVGGLGLVSNTVYAMLSAHAYKQGEAKITNAPPAALPKGWEVLFDCSSFKLDREGYFAIAYVNRAAKHCVIAQRGTAEVLGLRAGVWVYFDEITIQFCLAAEFSKQVRNNLRNHIDEEHDWVISHTGHSLGAVIATARAIEDQSYAVVFESPGSRTFLEKVLKCNVNDAEGSVVTFLSPPNPINTLKPHCGYLVMIPSLPSIRPTGMLLAPTGEQREAAPAESAAPSTTQSPPAAAAAPASSYMTVFSSSRFRIPSIPAAGVSSRVYAARGRHGGAGAAAVREQGGARHT</sequence>
<feature type="compositionally biased region" description="Low complexity" evidence="1">
    <location>
        <begin position="247"/>
        <end position="263"/>
    </location>
</feature>
<dbReference type="Proteomes" id="UP000515908">
    <property type="component" value="Chromosome 11"/>
</dbReference>
<proteinExistence type="predicted"/>
<dbReference type="InterPro" id="IPR029058">
    <property type="entry name" value="AB_hydrolase_fold"/>
</dbReference>
<keyword evidence="3" id="KW-1185">Reference proteome</keyword>
<dbReference type="VEuPathDB" id="TriTrypDB:ADEAN_000606400"/>
<evidence type="ECO:0000256" key="1">
    <source>
        <dbReference type="SAM" id="MobiDB-lite"/>
    </source>
</evidence>
<evidence type="ECO:0000313" key="3">
    <source>
        <dbReference type="Proteomes" id="UP000515908"/>
    </source>
</evidence>